<proteinExistence type="predicted"/>
<organism evidence="2 3">
    <name type="scientific">Portunus trituberculatus</name>
    <name type="common">Swimming crab</name>
    <name type="synonym">Neptunus trituberculatus</name>
    <dbReference type="NCBI Taxonomy" id="210409"/>
    <lineage>
        <taxon>Eukaryota</taxon>
        <taxon>Metazoa</taxon>
        <taxon>Ecdysozoa</taxon>
        <taxon>Arthropoda</taxon>
        <taxon>Crustacea</taxon>
        <taxon>Multicrustacea</taxon>
        <taxon>Malacostraca</taxon>
        <taxon>Eumalacostraca</taxon>
        <taxon>Eucarida</taxon>
        <taxon>Decapoda</taxon>
        <taxon>Pleocyemata</taxon>
        <taxon>Brachyura</taxon>
        <taxon>Eubrachyura</taxon>
        <taxon>Portunoidea</taxon>
        <taxon>Portunidae</taxon>
        <taxon>Portuninae</taxon>
        <taxon>Portunus</taxon>
    </lineage>
</organism>
<evidence type="ECO:0000313" key="3">
    <source>
        <dbReference type="Proteomes" id="UP000324222"/>
    </source>
</evidence>
<gene>
    <name evidence="2" type="ORF">E2C01_024537</name>
</gene>
<keyword evidence="1" id="KW-0812">Transmembrane</keyword>
<reference evidence="2 3" key="1">
    <citation type="submission" date="2019-05" db="EMBL/GenBank/DDBJ databases">
        <title>Another draft genome of Portunus trituberculatus and its Hox gene families provides insights of decapod evolution.</title>
        <authorList>
            <person name="Jeong J.-H."/>
            <person name="Song I."/>
            <person name="Kim S."/>
            <person name="Choi T."/>
            <person name="Kim D."/>
            <person name="Ryu S."/>
            <person name="Kim W."/>
        </authorList>
    </citation>
    <scope>NUCLEOTIDE SEQUENCE [LARGE SCALE GENOMIC DNA]</scope>
    <source>
        <tissue evidence="2">Muscle</tissue>
    </source>
</reference>
<dbReference type="AlphaFoldDB" id="A0A5B7EE28"/>
<evidence type="ECO:0000313" key="2">
    <source>
        <dbReference type="EMBL" id="MPC31253.1"/>
    </source>
</evidence>
<keyword evidence="1" id="KW-1133">Transmembrane helix</keyword>
<sequence>MIPGVSFFQEVNYKKLSDATLANQSPDHVGSASNLRWCVCVCVILYLLLVFGQAKHRIVYWVVGAMVSHLGGPYYSGGRPQHTANVLPYTCN</sequence>
<dbReference type="Proteomes" id="UP000324222">
    <property type="component" value="Unassembled WGS sequence"/>
</dbReference>
<name>A0A5B7EE28_PORTR</name>
<evidence type="ECO:0000256" key="1">
    <source>
        <dbReference type="SAM" id="Phobius"/>
    </source>
</evidence>
<feature type="transmembrane region" description="Helical" evidence="1">
    <location>
        <begin position="34"/>
        <end position="51"/>
    </location>
</feature>
<accession>A0A5B7EE28</accession>
<protein>
    <submittedName>
        <fullName evidence="2">Uncharacterized protein</fullName>
    </submittedName>
</protein>
<keyword evidence="3" id="KW-1185">Reference proteome</keyword>
<feature type="transmembrane region" description="Helical" evidence="1">
    <location>
        <begin position="58"/>
        <end position="76"/>
    </location>
</feature>
<comment type="caution">
    <text evidence="2">The sequence shown here is derived from an EMBL/GenBank/DDBJ whole genome shotgun (WGS) entry which is preliminary data.</text>
</comment>
<keyword evidence="1" id="KW-0472">Membrane</keyword>
<dbReference type="EMBL" id="VSRR010002398">
    <property type="protein sequence ID" value="MPC31253.1"/>
    <property type="molecule type" value="Genomic_DNA"/>
</dbReference>